<keyword evidence="4" id="KW-0418">Kinase</keyword>
<dbReference type="EMBL" id="KK914298">
    <property type="protein sequence ID" value="KDP42496.1"/>
    <property type="molecule type" value="Genomic_DNA"/>
</dbReference>
<dbReference type="GO" id="GO:0005524">
    <property type="term" value="F:ATP binding"/>
    <property type="evidence" value="ECO:0007669"/>
    <property type="project" value="UniProtKB-KW"/>
</dbReference>
<dbReference type="Proteomes" id="UP000027138">
    <property type="component" value="Unassembled WGS sequence"/>
</dbReference>
<keyword evidence="5" id="KW-0067">ATP-binding</keyword>
<evidence type="ECO:0000256" key="2">
    <source>
        <dbReference type="ARBA" id="ARBA00022679"/>
    </source>
</evidence>
<sequence length="562" mass="65034">MAEDYESKSVRVFIKVSSGSTHVMRASSKDKLEVLQWRILEITNIPVDQQRFIYRGKTLNPKQTLADASVQQDSILHLVSSHTAQAIRAISKNLDGVIEKIHSMSRGEPVYFAHDMQYYLEILFSDLIFGLYPRFVFHMNILYSLVEALVKLYESPFTGNKDFAESSILVLLLFMSKEWRKSVTHKYSCVVSFLCFSFSKDFPENRIYFDCQNTLKGLLEDNHCLNLFKTRTETVREIFPVVKELADKLCKDMVSSIEAITNIRPLVAEVLQDFKIFSRILHDSIQEQVEHCPISLPMVAVPCVYVEEIESFHDICVQLLTNIDKCLFNMENFLPLGGKDSYENFCCYLDILKELNRISKLYEGLEEQFWNLLDRRKISLRALIVLRATQTEDFLWLLDHKDGIDYYYRMCLTTTITPKGLKYLHDHNVIHRDIKCANILVDANGRVKLADFGVAKVIESTIRSSWGTPWWMAPEVINSRIGYGIKADIWSLGCTVLEMLTRRRPYPNLEYQQAMFSIAKGELPHIPDSLTPNSRYFILQCLQVDPKLRPTAAQLLDHPFLE</sequence>
<dbReference type="GO" id="GO:0004709">
    <property type="term" value="F:MAP kinase kinase kinase activity"/>
    <property type="evidence" value="ECO:0007669"/>
    <property type="project" value="TreeGrafter"/>
</dbReference>
<dbReference type="Pfam" id="PF00069">
    <property type="entry name" value="Pkinase"/>
    <property type="match status" value="1"/>
</dbReference>
<dbReference type="InterPro" id="IPR050538">
    <property type="entry name" value="MAP_kinase_kinase_kinase"/>
</dbReference>
<evidence type="ECO:0000256" key="4">
    <source>
        <dbReference type="ARBA" id="ARBA00022777"/>
    </source>
</evidence>
<accession>A0A067L1Z0</accession>
<dbReference type="SUPFAM" id="SSF54236">
    <property type="entry name" value="Ubiquitin-like"/>
    <property type="match status" value="1"/>
</dbReference>
<keyword evidence="2" id="KW-0808">Transferase</keyword>
<dbReference type="InterPro" id="IPR011009">
    <property type="entry name" value="Kinase-like_dom_sf"/>
</dbReference>
<name>A0A067L1Z0_JATCU</name>
<dbReference type="SMART" id="SM00213">
    <property type="entry name" value="UBQ"/>
    <property type="match status" value="1"/>
</dbReference>
<evidence type="ECO:0008006" key="10">
    <source>
        <dbReference type="Google" id="ProtNLM"/>
    </source>
</evidence>
<dbReference type="SUPFAM" id="SSF56112">
    <property type="entry name" value="Protein kinase-like (PK-like)"/>
    <property type="match status" value="1"/>
</dbReference>
<dbReference type="PROSITE" id="PS00108">
    <property type="entry name" value="PROTEIN_KINASE_ST"/>
    <property type="match status" value="1"/>
</dbReference>
<reference evidence="8 9" key="1">
    <citation type="journal article" date="2014" name="PLoS ONE">
        <title>Global Analysis of Gene Expression Profiles in Physic Nut (Jatropha curcas L.) Seedlings Exposed to Salt Stress.</title>
        <authorList>
            <person name="Zhang L."/>
            <person name="Zhang C."/>
            <person name="Wu P."/>
            <person name="Chen Y."/>
            <person name="Li M."/>
            <person name="Jiang H."/>
            <person name="Wu G."/>
        </authorList>
    </citation>
    <scope>NUCLEOTIDE SEQUENCE [LARGE SCALE GENOMIC DNA]</scope>
    <source>
        <strain evidence="9">cv. GZQX0401</strain>
        <tissue evidence="8">Young leaves</tissue>
    </source>
</reference>
<comment type="similarity">
    <text evidence="1">Belongs to the protein kinase superfamily. STE Ser/Thr protein kinase family. MAP kinase kinase kinase subfamily.</text>
</comment>
<feature type="domain" description="Ubiquitin-like" evidence="7">
    <location>
        <begin position="10"/>
        <end position="85"/>
    </location>
</feature>
<dbReference type="InterPro" id="IPR000719">
    <property type="entry name" value="Prot_kinase_dom"/>
</dbReference>
<evidence type="ECO:0000256" key="5">
    <source>
        <dbReference type="ARBA" id="ARBA00022840"/>
    </source>
</evidence>
<dbReference type="PANTHER" id="PTHR48016">
    <property type="entry name" value="MAP KINASE KINASE KINASE SSK2-RELATED-RELATED"/>
    <property type="match status" value="1"/>
</dbReference>
<dbReference type="STRING" id="180498.A0A067L1Z0"/>
<gene>
    <name evidence="8" type="ORF">JCGZ_00293</name>
</gene>
<dbReference type="InterPro" id="IPR008271">
    <property type="entry name" value="Ser/Thr_kinase_AS"/>
</dbReference>
<dbReference type="PROSITE" id="PS50011">
    <property type="entry name" value="PROTEIN_KINASE_DOM"/>
    <property type="match status" value="1"/>
</dbReference>
<dbReference type="Gene3D" id="1.10.510.10">
    <property type="entry name" value="Transferase(Phosphotransferase) domain 1"/>
    <property type="match status" value="1"/>
</dbReference>
<keyword evidence="3" id="KW-0547">Nucleotide-binding</keyword>
<dbReference type="PANTHER" id="PTHR48016:SF61">
    <property type="entry name" value="PROTEIN KINASE DOMAIN-CONTAINING PROTEIN"/>
    <property type="match status" value="1"/>
</dbReference>
<evidence type="ECO:0000259" key="6">
    <source>
        <dbReference type="PROSITE" id="PS50011"/>
    </source>
</evidence>
<dbReference type="SMART" id="SM00220">
    <property type="entry name" value="S_TKc"/>
    <property type="match status" value="1"/>
</dbReference>
<dbReference type="Gene3D" id="3.10.20.90">
    <property type="entry name" value="Phosphatidylinositol 3-kinase Catalytic Subunit, Chain A, domain 1"/>
    <property type="match status" value="1"/>
</dbReference>
<dbReference type="InterPro" id="IPR029071">
    <property type="entry name" value="Ubiquitin-like_domsf"/>
</dbReference>
<evidence type="ECO:0000256" key="3">
    <source>
        <dbReference type="ARBA" id="ARBA00022741"/>
    </source>
</evidence>
<proteinExistence type="inferred from homology"/>
<dbReference type="OrthoDB" id="266718at2759"/>
<dbReference type="CDD" id="cd17039">
    <property type="entry name" value="Ubl_ubiquitin_like"/>
    <property type="match status" value="1"/>
</dbReference>
<keyword evidence="9" id="KW-1185">Reference proteome</keyword>
<dbReference type="GO" id="GO:0005737">
    <property type="term" value="C:cytoplasm"/>
    <property type="evidence" value="ECO:0007669"/>
    <property type="project" value="TreeGrafter"/>
</dbReference>
<evidence type="ECO:0000313" key="8">
    <source>
        <dbReference type="EMBL" id="KDP42496.1"/>
    </source>
</evidence>
<feature type="domain" description="Protein kinase" evidence="6">
    <location>
        <begin position="243"/>
        <end position="561"/>
    </location>
</feature>
<evidence type="ECO:0000256" key="1">
    <source>
        <dbReference type="ARBA" id="ARBA00006529"/>
    </source>
</evidence>
<dbReference type="InterPro" id="IPR000626">
    <property type="entry name" value="Ubiquitin-like_dom"/>
</dbReference>
<evidence type="ECO:0000313" key="9">
    <source>
        <dbReference type="Proteomes" id="UP000027138"/>
    </source>
</evidence>
<dbReference type="AlphaFoldDB" id="A0A067L1Z0"/>
<dbReference type="Pfam" id="PF00240">
    <property type="entry name" value="ubiquitin"/>
    <property type="match status" value="1"/>
</dbReference>
<organism evidence="8 9">
    <name type="scientific">Jatropha curcas</name>
    <name type="common">Barbados nut</name>
    <dbReference type="NCBI Taxonomy" id="180498"/>
    <lineage>
        <taxon>Eukaryota</taxon>
        <taxon>Viridiplantae</taxon>
        <taxon>Streptophyta</taxon>
        <taxon>Embryophyta</taxon>
        <taxon>Tracheophyta</taxon>
        <taxon>Spermatophyta</taxon>
        <taxon>Magnoliopsida</taxon>
        <taxon>eudicotyledons</taxon>
        <taxon>Gunneridae</taxon>
        <taxon>Pentapetalae</taxon>
        <taxon>rosids</taxon>
        <taxon>fabids</taxon>
        <taxon>Malpighiales</taxon>
        <taxon>Euphorbiaceae</taxon>
        <taxon>Crotonoideae</taxon>
        <taxon>Jatropheae</taxon>
        <taxon>Jatropha</taxon>
    </lineage>
</organism>
<dbReference type="PROSITE" id="PS50053">
    <property type="entry name" value="UBIQUITIN_2"/>
    <property type="match status" value="1"/>
</dbReference>
<protein>
    <recommendedName>
        <fullName evidence="10">Protein kinase domain-containing protein</fullName>
    </recommendedName>
</protein>
<evidence type="ECO:0000259" key="7">
    <source>
        <dbReference type="PROSITE" id="PS50053"/>
    </source>
</evidence>